<feature type="coiled-coil region" evidence="9">
    <location>
        <begin position="112"/>
        <end position="164"/>
    </location>
</feature>
<dbReference type="GO" id="GO:0005829">
    <property type="term" value="C:cytosol"/>
    <property type="evidence" value="ECO:0007669"/>
    <property type="project" value="TreeGrafter"/>
</dbReference>
<evidence type="ECO:0000256" key="2">
    <source>
        <dbReference type="ARBA" id="ARBA00012438"/>
    </source>
</evidence>
<dbReference type="Pfam" id="PF00512">
    <property type="entry name" value="HisKA"/>
    <property type="match status" value="1"/>
</dbReference>
<dbReference type="PROSITE" id="PS50110">
    <property type="entry name" value="RESPONSE_REGULATORY"/>
    <property type="match status" value="1"/>
</dbReference>
<dbReference type="GO" id="GO:0000155">
    <property type="term" value="F:phosphorelay sensor kinase activity"/>
    <property type="evidence" value="ECO:0007669"/>
    <property type="project" value="InterPro"/>
</dbReference>
<dbReference type="InterPro" id="IPR011006">
    <property type="entry name" value="CheY-like_superfamily"/>
</dbReference>
<sequence length="245" mass="28142">MTRILIIEDEIQIRNNLEQILQLSGYETITAENGLIGVELAIAHPPDLILCDIMLPELDGYGVLTALRQEKSTFAIPLIFLTAKAEFKDLRQGMELGADDYLTKPFEQSELLRAINTRLERKNTLIQEYTEKLESNTLLTKELNKSLTKQVKETQENFEKSQQVSGIKTDLLQKLIEDLRNPLSNINMAIHMLKTANTPEEIERYISVLQAECSREVQLLNEVEHIQKLLTPENTKILQRWKLLS</sequence>
<dbReference type="Pfam" id="PF00072">
    <property type="entry name" value="Response_reg"/>
    <property type="match status" value="1"/>
</dbReference>
<keyword evidence="5" id="KW-0805">Transcription regulation</keyword>
<dbReference type="SMART" id="SM00388">
    <property type="entry name" value="HisKA"/>
    <property type="match status" value="1"/>
</dbReference>
<dbReference type="Proteomes" id="UP000683511">
    <property type="component" value="Chromosome"/>
</dbReference>
<dbReference type="SMART" id="SM00448">
    <property type="entry name" value="REC"/>
    <property type="match status" value="1"/>
</dbReference>
<keyword evidence="4" id="KW-0902">Two-component regulatory system</keyword>
<evidence type="ECO:0000256" key="8">
    <source>
        <dbReference type="PROSITE-ProRule" id="PRU00169"/>
    </source>
</evidence>
<dbReference type="InterPro" id="IPR036097">
    <property type="entry name" value="HisK_dim/P_sf"/>
</dbReference>
<keyword evidence="7" id="KW-0804">Transcription</keyword>
<feature type="modified residue" description="4-aspartylphosphate" evidence="8">
    <location>
        <position position="52"/>
    </location>
</feature>
<evidence type="ECO:0000256" key="3">
    <source>
        <dbReference type="ARBA" id="ARBA00022553"/>
    </source>
</evidence>
<protein>
    <recommendedName>
        <fullName evidence="2">histidine kinase</fullName>
        <ecNumber evidence="2">2.7.13.3</ecNumber>
    </recommendedName>
</protein>
<dbReference type="EC" id="2.7.13.3" evidence="2"/>
<dbReference type="CDD" id="cd17574">
    <property type="entry name" value="REC_OmpR"/>
    <property type="match status" value="1"/>
</dbReference>
<feature type="domain" description="Response regulatory" evidence="10">
    <location>
        <begin position="3"/>
        <end position="119"/>
    </location>
</feature>
<evidence type="ECO:0000256" key="1">
    <source>
        <dbReference type="ARBA" id="ARBA00000085"/>
    </source>
</evidence>
<dbReference type="InterPro" id="IPR001789">
    <property type="entry name" value="Sig_transdc_resp-reg_receiver"/>
</dbReference>
<dbReference type="KEGG" id="rsin:B6N60_04324"/>
<dbReference type="AlphaFoldDB" id="A0A975Y6T7"/>
<dbReference type="InterPro" id="IPR039420">
    <property type="entry name" value="WalR-like"/>
</dbReference>
<evidence type="ECO:0000256" key="4">
    <source>
        <dbReference type="ARBA" id="ARBA00023012"/>
    </source>
</evidence>
<dbReference type="GO" id="GO:0000156">
    <property type="term" value="F:phosphorelay response regulator activity"/>
    <property type="evidence" value="ECO:0007669"/>
    <property type="project" value="TreeGrafter"/>
</dbReference>
<dbReference type="SUPFAM" id="SSF47384">
    <property type="entry name" value="Homodimeric domain of signal transducing histidine kinase"/>
    <property type="match status" value="1"/>
</dbReference>
<accession>A0A975Y6T7</accession>
<evidence type="ECO:0000256" key="7">
    <source>
        <dbReference type="ARBA" id="ARBA00023163"/>
    </source>
</evidence>
<dbReference type="GO" id="GO:0032993">
    <property type="term" value="C:protein-DNA complex"/>
    <property type="evidence" value="ECO:0007669"/>
    <property type="project" value="TreeGrafter"/>
</dbReference>
<evidence type="ECO:0000256" key="9">
    <source>
        <dbReference type="SAM" id="Coils"/>
    </source>
</evidence>
<dbReference type="EMBL" id="CP021056">
    <property type="protein sequence ID" value="QXE25604.1"/>
    <property type="molecule type" value="Genomic_DNA"/>
</dbReference>
<dbReference type="RefSeq" id="WP_190608423.1">
    <property type="nucleotide sequence ID" value="NZ_CP021056.1"/>
</dbReference>
<reference evidence="11" key="1">
    <citation type="submission" date="2017-04" db="EMBL/GenBank/DDBJ databases">
        <title>Genome deletions in a multicellular cyanobacterial endosymbiont for morphological adaptation in marine diatoms.</title>
        <authorList>
            <person name="Wang Y."/>
            <person name="Gao H."/>
            <person name="Li R."/>
            <person name="Xu X."/>
        </authorList>
    </citation>
    <scope>NUCLEOTIDE SEQUENCE</scope>
    <source>
        <strain evidence="11">FACHB 800</strain>
    </source>
</reference>
<proteinExistence type="predicted"/>
<evidence type="ECO:0000313" key="12">
    <source>
        <dbReference type="Proteomes" id="UP000683511"/>
    </source>
</evidence>
<dbReference type="PANTHER" id="PTHR48111:SF1">
    <property type="entry name" value="TWO-COMPONENT RESPONSE REGULATOR ORR33"/>
    <property type="match status" value="1"/>
</dbReference>
<organism evidence="11 12">
    <name type="scientific">Richelia sinica FACHB-800</name>
    <dbReference type="NCBI Taxonomy" id="1357546"/>
    <lineage>
        <taxon>Bacteria</taxon>
        <taxon>Bacillati</taxon>
        <taxon>Cyanobacteriota</taxon>
        <taxon>Cyanophyceae</taxon>
        <taxon>Nostocales</taxon>
        <taxon>Nostocaceae</taxon>
        <taxon>Richelia</taxon>
    </lineage>
</organism>
<dbReference type="GO" id="GO:0000976">
    <property type="term" value="F:transcription cis-regulatory region binding"/>
    <property type="evidence" value="ECO:0007669"/>
    <property type="project" value="TreeGrafter"/>
</dbReference>
<dbReference type="SUPFAM" id="SSF52172">
    <property type="entry name" value="CheY-like"/>
    <property type="match status" value="1"/>
</dbReference>
<evidence type="ECO:0000313" key="11">
    <source>
        <dbReference type="EMBL" id="QXE25604.1"/>
    </source>
</evidence>
<comment type="catalytic activity">
    <reaction evidence="1">
        <text>ATP + protein L-histidine = ADP + protein N-phospho-L-histidine.</text>
        <dbReference type="EC" id="2.7.13.3"/>
    </reaction>
</comment>
<dbReference type="Gene3D" id="3.40.50.2300">
    <property type="match status" value="1"/>
</dbReference>
<evidence type="ECO:0000259" key="10">
    <source>
        <dbReference type="PROSITE" id="PS50110"/>
    </source>
</evidence>
<keyword evidence="9" id="KW-0175">Coiled coil</keyword>
<keyword evidence="12" id="KW-1185">Reference proteome</keyword>
<dbReference type="InterPro" id="IPR003661">
    <property type="entry name" value="HisK_dim/P_dom"/>
</dbReference>
<keyword evidence="6" id="KW-0238">DNA-binding</keyword>
<dbReference type="GO" id="GO:0006355">
    <property type="term" value="P:regulation of DNA-templated transcription"/>
    <property type="evidence" value="ECO:0007669"/>
    <property type="project" value="TreeGrafter"/>
</dbReference>
<evidence type="ECO:0000256" key="6">
    <source>
        <dbReference type="ARBA" id="ARBA00023125"/>
    </source>
</evidence>
<name>A0A975Y6T7_9NOST</name>
<keyword evidence="3 8" id="KW-0597">Phosphoprotein</keyword>
<evidence type="ECO:0000256" key="5">
    <source>
        <dbReference type="ARBA" id="ARBA00023015"/>
    </source>
</evidence>
<dbReference type="Gene3D" id="1.10.287.130">
    <property type="match status" value="1"/>
</dbReference>
<dbReference type="PANTHER" id="PTHR48111">
    <property type="entry name" value="REGULATOR OF RPOS"/>
    <property type="match status" value="1"/>
</dbReference>
<gene>
    <name evidence="11" type="ORF">B6N60_04324</name>
</gene>
<dbReference type="CDD" id="cd00082">
    <property type="entry name" value="HisKA"/>
    <property type="match status" value="1"/>
</dbReference>